<evidence type="ECO:0000313" key="7">
    <source>
        <dbReference type="RefSeq" id="XP_072832927.1"/>
    </source>
</evidence>
<dbReference type="GeneID" id="110081793"/>
<feature type="compositionally biased region" description="Acidic residues" evidence="4">
    <location>
        <begin position="207"/>
        <end position="217"/>
    </location>
</feature>
<feature type="compositionally biased region" description="Basic and acidic residues" evidence="4">
    <location>
        <begin position="419"/>
        <end position="442"/>
    </location>
</feature>
<gene>
    <name evidence="7" type="primary">HIRIP3</name>
</gene>
<feature type="compositionally biased region" description="Basic and acidic residues" evidence="4">
    <location>
        <begin position="223"/>
        <end position="237"/>
    </location>
</feature>
<evidence type="ECO:0000256" key="2">
    <source>
        <dbReference type="ARBA" id="ARBA00023186"/>
    </source>
</evidence>
<feature type="compositionally biased region" description="Basic and acidic residues" evidence="4">
    <location>
        <begin position="480"/>
        <end position="510"/>
    </location>
</feature>
<feature type="compositionally biased region" description="Basic and acidic residues" evidence="4">
    <location>
        <begin position="396"/>
        <end position="411"/>
    </location>
</feature>
<dbReference type="InterPro" id="IPR019098">
    <property type="entry name" value="Histone_chaperone_domain_CHZ"/>
</dbReference>
<keyword evidence="2" id="KW-0143">Chaperone</keyword>
<feature type="compositionally biased region" description="Acidic residues" evidence="4">
    <location>
        <begin position="325"/>
        <end position="337"/>
    </location>
</feature>
<feature type="compositionally biased region" description="Basic and acidic residues" evidence="4">
    <location>
        <begin position="571"/>
        <end position="597"/>
    </location>
</feature>
<dbReference type="PANTHER" id="PTHR15410:SF2">
    <property type="entry name" value="HIRA-INTERACTING PROTEIN 3"/>
    <property type="match status" value="1"/>
</dbReference>
<keyword evidence="3" id="KW-0539">Nucleus</keyword>
<name>A0ABM5EIE7_9SAUR</name>
<evidence type="ECO:0000256" key="3">
    <source>
        <dbReference type="ARBA" id="ARBA00023242"/>
    </source>
</evidence>
<feature type="domain" description="Histone chaperone" evidence="5">
    <location>
        <begin position="682"/>
        <end position="718"/>
    </location>
</feature>
<evidence type="ECO:0000259" key="5">
    <source>
        <dbReference type="SMART" id="SM01082"/>
    </source>
</evidence>
<keyword evidence="6" id="KW-1185">Reference proteome</keyword>
<feature type="compositionally biased region" description="Basic residues" evidence="4">
    <location>
        <begin position="456"/>
        <end position="466"/>
    </location>
</feature>
<feature type="compositionally biased region" description="Basic residues" evidence="4">
    <location>
        <begin position="380"/>
        <end position="395"/>
    </location>
</feature>
<feature type="compositionally biased region" description="Basic and acidic residues" evidence="4">
    <location>
        <begin position="530"/>
        <end position="561"/>
    </location>
</feature>
<evidence type="ECO:0000313" key="6">
    <source>
        <dbReference type="Proteomes" id="UP001652642"/>
    </source>
</evidence>
<proteinExistence type="predicted"/>
<dbReference type="PANTHER" id="PTHR15410">
    <property type="entry name" value="HIRA-INTERACTING PROTEIN 3"/>
    <property type="match status" value="1"/>
</dbReference>
<sequence>MAAESAGRRSEMRDFIRGLFQGSPDLSVLTHVIVRKKYLAHTGQESLTKEEKEQLKLLVEEELIQMKADDSPDSADSSGHEVPVSVKPEGQKRPRCTSSSSGDEVQSKQEQKKQRMRKKLEVSSDEEDSGIDSKKVPLRSTSKCERKSSESSDQLDRAETHVDESGSDGLRPENKGRASKSQRESFKGSKTTKQRFVKRQQETSGSESDEDTEEQDSDVLAVIEKHIKASKGKKTELEYDSEWEFEKKKRFGKEHKRTEAKGKDRTQDEQRRKKDDEPEEKSEPSKVGKIPRKKRVDSSESGEEEWDNRNKKGNKRGQRIQKAQEEEEEEPESEDASGSDLELRVKKKMANSERRRESVSAEELGSDSDGSWDKSQMKKGTPKGKTKRPQGKKQSHKSESDSEGRRLSRKGDVKKRQRRDTSGKKEQEEKKQEVEKPKRTVISEDSESGTDEAKGSKRKNQGRQKGRRSEGQSTSETEESEKGKSTFRKETLSSHESESGSDKCESKSETGEIGLQKKSTDGSESESNEGEEKVKRGGAEKSRRVSKKDSEADPEDSDSKLAGRKRTPSQLKREKGKPAKKINSKEVSYDASVKEEESPSSEDEDNPTSSKQQHQGKGEEHPSIRRLKRYIRECGVHRNYKKLFAGCRSRKAQVEILKKELENLGLKGPPSLAKCKALKQKREEAAEMASLDISNIISTEGRPRRRNVWSLYSKAQEPPSSPEEPTIQRRATDWSHLRGVISSDGESS</sequence>
<feature type="region of interest" description="Disordered" evidence="4">
    <location>
        <begin position="63"/>
        <end position="626"/>
    </location>
</feature>
<organism evidence="6 7">
    <name type="scientific">Pogona vitticeps</name>
    <name type="common">central bearded dragon</name>
    <dbReference type="NCBI Taxonomy" id="103695"/>
    <lineage>
        <taxon>Eukaryota</taxon>
        <taxon>Metazoa</taxon>
        <taxon>Chordata</taxon>
        <taxon>Craniata</taxon>
        <taxon>Vertebrata</taxon>
        <taxon>Euteleostomi</taxon>
        <taxon>Lepidosauria</taxon>
        <taxon>Squamata</taxon>
        <taxon>Bifurcata</taxon>
        <taxon>Unidentata</taxon>
        <taxon>Episquamata</taxon>
        <taxon>Toxicofera</taxon>
        <taxon>Iguania</taxon>
        <taxon>Acrodonta</taxon>
        <taxon>Agamidae</taxon>
        <taxon>Amphibolurinae</taxon>
        <taxon>Pogona</taxon>
    </lineage>
</organism>
<accession>A0ABM5EIE7</accession>
<dbReference type="InterPro" id="IPR037647">
    <property type="entry name" value="HIRIP3"/>
</dbReference>
<feature type="compositionally biased region" description="Basic and acidic residues" evidence="4">
    <location>
        <begin position="142"/>
        <end position="187"/>
    </location>
</feature>
<dbReference type="Proteomes" id="UP001652642">
    <property type="component" value="Chromosome 6"/>
</dbReference>
<feature type="compositionally biased region" description="Basic and acidic residues" evidence="4">
    <location>
        <begin position="256"/>
        <end position="286"/>
    </location>
</feature>
<dbReference type="Pfam" id="PF09649">
    <property type="entry name" value="CHZ"/>
    <property type="match status" value="1"/>
</dbReference>
<feature type="region of interest" description="Disordered" evidence="4">
    <location>
        <begin position="713"/>
        <end position="748"/>
    </location>
</feature>
<evidence type="ECO:0000256" key="1">
    <source>
        <dbReference type="ARBA" id="ARBA00004123"/>
    </source>
</evidence>
<evidence type="ECO:0000256" key="4">
    <source>
        <dbReference type="SAM" id="MobiDB-lite"/>
    </source>
</evidence>
<comment type="subcellular location">
    <subcellularLocation>
        <location evidence="1">Nucleus</location>
    </subcellularLocation>
</comment>
<feature type="compositionally biased region" description="Basic and acidic residues" evidence="4">
    <location>
        <begin position="350"/>
        <end position="359"/>
    </location>
</feature>
<dbReference type="RefSeq" id="XP_072832927.1">
    <property type="nucleotide sequence ID" value="XM_072976826.1"/>
</dbReference>
<feature type="compositionally biased region" description="Basic and acidic residues" evidence="4">
    <location>
        <begin position="726"/>
        <end position="736"/>
    </location>
</feature>
<dbReference type="SMART" id="SM01082">
    <property type="entry name" value="CHZ"/>
    <property type="match status" value="1"/>
</dbReference>
<reference evidence="7" key="1">
    <citation type="submission" date="2025-08" db="UniProtKB">
        <authorList>
            <consortium name="RefSeq"/>
        </authorList>
    </citation>
    <scope>IDENTIFICATION</scope>
</reference>
<protein>
    <submittedName>
        <fullName evidence="7">HIRA-interacting protein 3 isoform X1</fullName>
    </submittedName>
</protein>